<feature type="domain" description="C2H2-type" evidence="8">
    <location>
        <begin position="1262"/>
        <end position="1290"/>
    </location>
</feature>
<feature type="signal peptide" evidence="7">
    <location>
        <begin position="1"/>
        <end position="24"/>
    </location>
</feature>
<dbReference type="GO" id="GO:0005634">
    <property type="term" value="C:nucleus"/>
    <property type="evidence" value="ECO:0007669"/>
    <property type="project" value="UniProtKB-ARBA"/>
</dbReference>
<evidence type="ECO:0000256" key="3">
    <source>
        <dbReference type="ARBA" id="ARBA00022771"/>
    </source>
</evidence>
<dbReference type="InterPro" id="IPR036236">
    <property type="entry name" value="Znf_C2H2_sf"/>
</dbReference>
<dbReference type="Gene3D" id="3.30.160.60">
    <property type="entry name" value="Classic Zinc Finger"/>
    <property type="match status" value="5"/>
</dbReference>
<evidence type="ECO:0000256" key="2">
    <source>
        <dbReference type="ARBA" id="ARBA00022737"/>
    </source>
</evidence>
<evidence type="ECO:0000313" key="9">
    <source>
        <dbReference type="EMBL" id="VDI56360.1"/>
    </source>
</evidence>
<dbReference type="PANTHER" id="PTHR19818">
    <property type="entry name" value="ZINC FINGER PROTEIN ZIC AND GLI"/>
    <property type="match status" value="1"/>
</dbReference>
<feature type="domain" description="C2H2-type" evidence="8">
    <location>
        <begin position="636"/>
        <end position="664"/>
    </location>
</feature>
<dbReference type="PROSITE" id="PS00028">
    <property type="entry name" value="ZINC_FINGER_C2H2_1"/>
    <property type="match status" value="11"/>
</dbReference>
<dbReference type="GO" id="GO:0008270">
    <property type="term" value="F:zinc ion binding"/>
    <property type="evidence" value="ECO:0007669"/>
    <property type="project" value="UniProtKB-KW"/>
</dbReference>
<dbReference type="Proteomes" id="UP000596742">
    <property type="component" value="Unassembled WGS sequence"/>
</dbReference>
<dbReference type="Pfam" id="PF00096">
    <property type="entry name" value="zf-C2H2"/>
    <property type="match status" value="1"/>
</dbReference>
<dbReference type="GO" id="GO:0045944">
    <property type="term" value="P:positive regulation of transcription by RNA polymerase II"/>
    <property type="evidence" value="ECO:0007669"/>
    <property type="project" value="UniProtKB-ARBA"/>
</dbReference>
<feature type="domain" description="C2H2-type" evidence="8">
    <location>
        <begin position="1177"/>
        <end position="1205"/>
    </location>
</feature>
<gene>
    <name evidence="9" type="ORF">MGAL_10B052839</name>
</gene>
<accession>A0A8B6FXL9</accession>
<comment type="caution">
    <text evidence="9">The sequence shown here is derived from an EMBL/GenBank/DDBJ whole genome shotgun (WGS) entry which is preliminary data.</text>
</comment>
<reference evidence="9" key="1">
    <citation type="submission" date="2018-11" db="EMBL/GenBank/DDBJ databases">
        <authorList>
            <person name="Alioto T."/>
            <person name="Alioto T."/>
        </authorList>
    </citation>
    <scope>NUCLEOTIDE SEQUENCE</scope>
</reference>
<dbReference type="InterPro" id="IPR050329">
    <property type="entry name" value="GLI_C2H2-zinc-finger"/>
</dbReference>
<feature type="domain" description="C2H2-type" evidence="8">
    <location>
        <begin position="26"/>
        <end position="54"/>
    </location>
</feature>
<proteinExistence type="predicted"/>
<feature type="domain" description="C2H2-type" evidence="8">
    <location>
        <begin position="1234"/>
        <end position="1262"/>
    </location>
</feature>
<keyword evidence="4" id="KW-0862">Zinc</keyword>
<evidence type="ECO:0000256" key="7">
    <source>
        <dbReference type="SAM" id="SignalP"/>
    </source>
</evidence>
<dbReference type="SMART" id="SM00355">
    <property type="entry name" value="ZnF_C2H2"/>
    <property type="match status" value="13"/>
</dbReference>
<keyword evidence="1" id="KW-0479">Metal-binding</keyword>
<feature type="domain" description="C2H2-type" evidence="8">
    <location>
        <begin position="970"/>
        <end position="998"/>
    </location>
</feature>
<dbReference type="SUPFAM" id="SSF57667">
    <property type="entry name" value="beta-beta-alpha zinc fingers"/>
    <property type="match status" value="5"/>
</dbReference>
<feature type="domain" description="C2H2-type" evidence="8">
    <location>
        <begin position="1291"/>
        <end position="1314"/>
    </location>
</feature>
<feature type="domain" description="C2H2-type" evidence="8">
    <location>
        <begin position="1110"/>
        <end position="1138"/>
    </location>
</feature>
<dbReference type="GO" id="GO:0000981">
    <property type="term" value="F:DNA-binding transcription factor activity, RNA polymerase II-specific"/>
    <property type="evidence" value="ECO:0007669"/>
    <property type="project" value="TreeGrafter"/>
</dbReference>
<organism evidence="9 10">
    <name type="scientific">Mytilus galloprovincialis</name>
    <name type="common">Mediterranean mussel</name>
    <dbReference type="NCBI Taxonomy" id="29158"/>
    <lineage>
        <taxon>Eukaryota</taxon>
        <taxon>Metazoa</taxon>
        <taxon>Spiralia</taxon>
        <taxon>Lophotrochozoa</taxon>
        <taxon>Mollusca</taxon>
        <taxon>Bivalvia</taxon>
        <taxon>Autobranchia</taxon>
        <taxon>Pteriomorphia</taxon>
        <taxon>Mytilida</taxon>
        <taxon>Mytiloidea</taxon>
        <taxon>Mytilidae</taxon>
        <taxon>Mytilinae</taxon>
        <taxon>Mytilus</taxon>
    </lineage>
</organism>
<name>A0A8B6FXL9_MYTGA</name>
<evidence type="ECO:0000256" key="6">
    <source>
        <dbReference type="SAM" id="MobiDB-lite"/>
    </source>
</evidence>
<dbReference type="PANTHER" id="PTHR19818:SF139">
    <property type="entry name" value="PAIR-RULE PROTEIN ODD-PAIRED"/>
    <property type="match status" value="1"/>
</dbReference>
<evidence type="ECO:0000256" key="1">
    <source>
        <dbReference type="ARBA" id="ARBA00022723"/>
    </source>
</evidence>
<evidence type="ECO:0000256" key="5">
    <source>
        <dbReference type="PROSITE-ProRule" id="PRU00042"/>
    </source>
</evidence>
<feature type="chain" id="PRO_5032699841" description="C2H2-type domain-containing protein" evidence="7">
    <location>
        <begin position="25"/>
        <end position="1314"/>
    </location>
</feature>
<feature type="region of interest" description="Disordered" evidence="6">
    <location>
        <begin position="375"/>
        <end position="483"/>
    </location>
</feature>
<keyword evidence="10" id="KW-1185">Reference proteome</keyword>
<evidence type="ECO:0000259" key="8">
    <source>
        <dbReference type="PROSITE" id="PS50157"/>
    </source>
</evidence>
<keyword evidence="7" id="KW-0732">Signal</keyword>
<evidence type="ECO:0000313" key="10">
    <source>
        <dbReference type="Proteomes" id="UP000596742"/>
    </source>
</evidence>
<keyword evidence="2" id="KW-0677">Repeat</keyword>
<evidence type="ECO:0000256" key="4">
    <source>
        <dbReference type="ARBA" id="ARBA00022833"/>
    </source>
</evidence>
<dbReference type="OrthoDB" id="427030at2759"/>
<feature type="domain" description="C2H2-type" evidence="8">
    <location>
        <begin position="1209"/>
        <end position="1237"/>
    </location>
</feature>
<dbReference type="PROSITE" id="PS50157">
    <property type="entry name" value="ZINC_FINGER_C2H2_2"/>
    <property type="match status" value="9"/>
</dbReference>
<dbReference type="GO" id="GO:0000978">
    <property type="term" value="F:RNA polymerase II cis-regulatory region sequence-specific DNA binding"/>
    <property type="evidence" value="ECO:0007669"/>
    <property type="project" value="TreeGrafter"/>
</dbReference>
<keyword evidence="3 5" id="KW-0863">Zinc-finger</keyword>
<dbReference type="EMBL" id="UYJE01007600">
    <property type="protein sequence ID" value="VDI56360.1"/>
    <property type="molecule type" value="Genomic_DNA"/>
</dbReference>
<dbReference type="InterPro" id="IPR013087">
    <property type="entry name" value="Znf_C2H2_type"/>
</dbReference>
<sequence>MSYFVFILFPGLLIFQAIISKATGKLACRFCTKTFWYEKYLEQHIKLSHLEERSCDQKITDNKFIRYLHEITEDLNKKGRELERALEDKTMLAAPQSSNYTRQPSNKNEENQPKTNASNIKIILTDITCEDLALLLFVYTIDDWFCQACNRKFYTKNLIDELQDHVCGKKFSILYIRPSRTTRKFLSRSLFSVVKDWSERQLCHFRSVPACFLLNYDSTDCLEEEKSVDRMVKKFRKEFSLKYNMEVLFKKIKEVSCPNCKTKINLDDYKSHCCLPQATVLCYCNICKIGMGSGLQLKAHNFFLHKNNLQHMFFQQILPIAVRNAESQCPEEPPTGVINTESQGHQEPPTTFNIAGSQGQIELSTAVSHAELQGHKEPPTGVIHTESQGCKEPTTGVINTENQGHKEPTTAVSDTESQGHEDLPATVSNTEVQGHKERTTGAINTESQGHKEPPTAVSNTGSQGHEEPPTAALNTESQERNKLSTWKNQNTETGLVQGSEQHQEKDYLIHHVFKWEIAGLNHQMIESILRIIVFYTNIDVALHLESLETIMKKANFEVEKKGTRNSFRIRQKRTEKFNAKHLQKKEGQKILQKQREHTVDALPLLKEGEHNAHLQKKKASTADEVEVALAYYNNMYKCKICDKGFSAFFKMRDHIFEEHPDEKNRCKVCKQMFRSRQKLRDHVKHTQNYGRYTPLKEKGGKLSNAIPLQKQGEHTVDALTLQKEGEHTVDTLPLQKQGEHRVDTLSLQKQGEHRVDTLPLQKQGEHRKEGEHRADTLPLQKQGEHRVDTLPLQKQGEHRVDTLPLQKQGEHRVDTLPLQKQGEHRVDTLPLQKEGEHRADTLPLQKQGEHRVDTLPLQKQGEHRVDTLPLQKQGEHRVDTLPLQKQGEHRVDTLPLQKKRKHTVDTIPLQKQGEHTVDVLPLQKKRKHTVDTIHNQIKRKDNVHAVDKQQEKEPTADEVEVALAYYNNMCKCKICDKGFSDYAEMRDHMFEEHPDEKNRCKVCKQMFRSRQKLRDHVKHKQHYVRYISLEEKGSLDLSYAVPLQKQGEHRPLQKKRKHTVDTIHNQIKRKHKQQEKEPTADEVEVASYLQKEGEHTVSVEQCLANDNSFYKCKYCNKGFSRLVKLKNHVLKDHPDERNRCKICHKIFGSYHILRRHVKKTKHYTLKVVEKTKTKKVILCEYCGGKFYKWTSLNYHIKHYHSGDKDRKPRECVLCGKVFVTVAEFASHRKNDHSTQCKICLKTFCDVLHLERHHKLKHLQRNFKCPKCWRTYAFEYMLKMHIKFIHEDYKPYSCDICNYKCYMKNAITSHMKNNH</sequence>
<protein>
    <recommendedName>
        <fullName evidence="8">C2H2-type domain-containing protein</fullName>
    </recommendedName>
</protein>